<dbReference type="EMBL" id="JANFNH010000034">
    <property type="protein sequence ID" value="MCQ4044950.1"/>
    <property type="molecule type" value="Genomic_DNA"/>
</dbReference>
<dbReference type="Proteomes" id="UP001206206">
    <property type="component" value="Unassembled WGS sequence"/>
</dbReference>
<keyword evidence="1" id="KW-0732">Signal</keyword>
<evidence type="ECO:0000256" key="1">
    <source>
        <dbReference type="SAM" id="SignalP"/>
    </source>
</evidence>
<accession>A0ABT1PHV8</accession>
<gene>
    <name evidence="2" type="ORF">NON19_23680</name>
</gene>
<name>A0ABT1PHV8_9ACTN</name>
<protein>
    <submittedName>
        <fullName evidence="2">Uncharacterized protein</fullName>
    </submittedName>
</protein>
<evidence type="ECO:0000313" key="2">
    <source>
        <dbReference type="EMBL" id="MCQ4044950.1"/>
    </source>
</evidence>
<evidence type="ECO:0000313" key="3">
    <source>
        <dbReference type="Proteomes" id="UP001206206"/>
    </source>
</evidence>
<feature type="signal peptide" evidence="1">
    <location>
        <begin position="1"/>
        <end position="19"/>
    </location>
</feature>
<sequence length="148" mass="15371">MNRTVPRAALAATVVAVLAATTGCGGSDITSGRLEHALGPTFRNLFVLQQTELHGTDNAPSPDTWANCAKGGRASGGSGPGDDWVCLVHWPAPSGITQPVAYEVTVRPTGCYTAQGPATLVGQQWIKGADGHQHTNPLYEFDGCLDTA</sequence>
<keyword evidence="3" id="KW-1185">Reference proteome</keyword>
<feature type="chain" id="PRO_5045641825" evidence="1">
    <location>
        <begin position="20"/>
        <end position="148"/>
    </location>
</feature>
<dbReference type="PROSITE" id="PS51257">
    <property type="entry name" value="PROKAR_LIPOPROTEIN"/>
    <property type="match status" value="1"/>
</dbReference>
<reference evidence="2 3" key="1">
    <citation type="submission" date="2022-06" db="EMBL/GenBank/DDBJ databases">
        <title>Draft genome sequence of type strain Streptomyces rubrisoli DSM 42083.</title>
        <authorList>
            <person name="Duangmal K."/>
            <person name="Klaysubun C."/>
        </authorList>
    </citation>
    <scope>NUCLEOTIDE SEQUENCE [LARGE SCALE GENOMIC DNA]</scope>
    <source>
        <strain evidence="2 3">DSM 42083</strain>
    </source>
</reference>
<dbReference type="RefSeq" id="WP_255931057.1">
    <property type="nucleotide sequence ID" value="NZ_JANFNH010000034.1"/>
</dbReference>
<proteinExistence type="predicted"/>
<organism evidence="2 3">
    <name type="scientific">Streptantibioticus rubrisoli</name>
    <dbReference type="NCBI Taxonomy" id="1387313"/>
    <lineage>
        <taxon>Bacteria</taxon>
        <taxon>Bacillati</taxon>
        <taxon>Actinomycetota</taxon>
        <taxon>Actinomycetes</taxon>
        <taxon>Kitasatosporales</taxon>
        <taxon>Streptomycetaceae</taxon>
        <taxon>Streptantibioticus</taxon>
    </lineage>
</organism>
<comment type="caution">
    <text evidence="2">The sequence shown here is derived from an EMBL/GenBank/DDBJ whole genome shotgun (WGS) entry which is preliminary data.</text>
</comment>